<protein>
    <submittedName>
        <fullName evidence="4">3-oxoacyl-[acyl-carrier-protein] reductase</fullName>
    </submittedName>
</protein>
<dbReference type="OrthoDB" id="47007at2759"/>
<evidence type="ECO:0000313" key="2">
    <source>
        <dbReference type="EMBL" id="VDN06026.1"/>
    </source>
</evidence>
<dbReference type="Pfam" id="PF13561">
    <property type="entry name" value="adh_short_C2"/>
    <property type="match status" value="1"/>
</dbReference>
<sequence>MAIIPARRLIAVITGASSGIGRCTAEYFAEKGYCLSLSGRNERGLETTMNNCNMKGLSKDSILITAGDLTDENTASSFIGRTMEKFGRIDTLINGVGTLISGDVKDCSMKDYDNLMNTNVRSIVQLTQKAIPHLIKTKGSIVNVSSINGPCSFGGVGFYCMSKAALDQFTKCLAIELGPEGVRVNSVNPGVIITELHKRSGMDSKKYQEFIDRTSKYSPLRKSGTTKDVARAIYFLASDESSFITGDLLRIDGGRGIVHLR</sequence>
<dbReference type="PANTHER" id="PTHR43975">
    <property type="entry name" value="ZGC:101858"/>
    <property type="match status" value="1"/>
</dbReference>
<keyword evidence="1" id="KW-0560">Oxidoreductase</keyword>
<dbReference type="PROSITE" id="PS00061">
    <property type="entry name" value="ADH_SHORT"/>
    <property type="match status" value="1"/>
</dbReference>
<dbReference type="WBParaSite" id="TCLT_0000847501-mRNA-1">
    <property type="protein sequence ID" value="TCLT_0000847501-mRNA-1"/>
    <property type="gene ID" value="TCLT_0000847501"/>
</dbReference>
<gene>
    <name evidence="2" type="ORF">TCLT_LOCUS8464</name>
</gene>
<dbReference type="InterPro" id="IPR020904">
    <property type="entry name" value="Sc_DH/Rdtase_CS"/>
</dbReference>
<dbReference type="AlphaFoldDB" id="A0A0N5D627"/>
<evidence type="ECO:0000256" key="1">
    <source>
        <dbReference type="ARBA" id="ARBA00023002"/>
    </source>
</evidence>
<dbReference type="InterPro" id="IPR036291">
    <property type="entry name" value="NAD(P)-bd_dom_sf"/>
</dbReference>
<dbReference type="STRING" id="103827.A0A0N5D627"/>
<evidence type="ECO:0000313" key="3">
    <source>
        <dbReference type="Proteomes" id="UP000276776"/>
    </source>
</evidence>
<reference evidence="4" key="1">
    <citation type="submission" date="2017-02" db="UniProtKB">
        <authorList>
            <consortium name="WormBaseParasite"/>
        </authorList>
    </citation>
    <scope>IDENTIFICATION</scope>
</reference>
<dbReference type="InterPro" id="IPR002347">
    <property type="entry name" value="SDR_fam"/>
</dbReference>
<dbReference type="PRINTS" id="PR00080">
    <property type="entry name" value="SDRFAMILY"/>
</dbReference>
<dbReference type="OMA" id="TWHAWQK"/>
<reference evidence="2 3" key="2">
    <citation type="submission" date="2018-11" db="EMBL/GenBank/DDBJ databases">
        <authorList>
            <consortium name="Pathogen Informatics"/>
        </authorList>
    </citation>
    <scope>NUCLEOTIDE SEQUENCE [LARGE SCALE GENOMIC DNA]</scope>
</reference>
<dbReference type="PANTHER" id="PTHR43975:SF2">
    <property type="entry name" value="EG:BACR7A4.14 PROTEIN-RELATED"/>
    <property type="match status" value="1"/>
</dbReference>
<dbReference type="GO" id="GO:0016491">
    <property type="term" value="F:oxidoreductase activity"/>
    <property type="evidence" value="ECO:0007669"/>
    <property type="project" value="UniProtKB-KW"/>
</dbReference>
<proteinExistence type="predicted"/>
<organism evidence="4">
    <name type="scientific">Thelazia callipaeda</name>
    <name type="common">Oriental eyeworm</name>
    <name type="synonym">Parasitic nematode</name>
    <dbReference type="NCBI Taxonomy" id="103827"/>
    <lineage>
        <taxon>Eukaryota</taxon>
        <taxon>Metazoa</taxon>
        <taxon>Ecdysozoa</taxon>
        <taxon>Nematoda</taxon>
        <taxon>Chromadorea</taxon>
        <taxon>Rhabditida</taxon>
        <taxon>Spirurina</taxon>
        <taxon>Spiruromorpha</taxon>
        <taxon>Thelazioidea</taxon>
        <taxon>Thelaziidae</taxon>
        <taxon>Thelazia</taxon>
    </lineage>
</organism>
<dbReference type="FunFam" id="3.40.50.720:FF:000084">
    <property type="entry name" value="Short-chain dehydrogenase reductase"/>
    <property type="match status" value="1"/>
</dbReference>
<dbReference type="SUPFAM" id="SSF51735">
    <property type="entry name" value="NAD(P)-binding Rossmann-fold domains"/>
    <property type="match status" value="1"/>
</dbReference>
<accession>A0A0N5D627</accession>
<dbReference type="Gene3D" id="3.40.50.720">
    <property type="entry name" value="NAD(P)-binding Rossmann-like Domain"/>
    <property type="match status" value="1"/>
</dbReference>
<evidence type="ECO:0000313" key="4">
    <source>
        <dbReference type="WBParaSite" id="TCLT_0000847501-mRNA-1"/>
    </source>
</evidence>
<dbReference type="PRINTS" id="PR00081">
    <property type="entry name" value="GDHRDH"/>
</dbReference>
<dbReference type="Proteomes" id="UP000276776">
    <property type="component" value="Unassembled WGS sequence"/>
</dbReference>
<dbReference type="EMBL" id="UYYF01004637">
    <property type="protein sequence ID" value="VDN06026.1"/>
    <property type="molecule type" value="Genomic_DNA"/>
</dbReference>
<keyword evidence="3" id="KW-1185">Reference proteome</keyword>
<name>A0A0N5D627_THECL</name>